<keyword evidence="2" id="KW-1185">Reference proteome</keyword>
<comment type="caution">
    <text evidence="1">The sequence shown here is derived from an EMBL/GenBank/DDBJ whole genome shotgun (WGS) entry which is preliminary data.</text>
</comment>
<name>A0AAE1DIS9_9GAST</name>
<reference evidence="1" key="1">
    <citation type="journal article" date="2023" name="G3 (Bethesda)">
        <title>A reference genome for the long-term kleptoplast-retaining sea slug Elysia crispata morphotype clarki.</title>
        <authorList>
            <person name="Eastman K.E."/>
            <person name="Pendleton A.L."/>
            <person name="Shaikh M.A."/>
            <person name="Suttiyut T."/>
            <person name="Ogas R."/>
            <person name="Tomko P."/>
            <person name="Gavelis G."/>
            <person name="Widhalm J.R."/>
            <person name="Wisecaver J.H."/>
        </authorList>
    </citation>
    <scope>NUCLEOTIDE SEQUENCE</scope>
    <source>
        <strain evidence="1">ECLA1</strain>
    </source>
</reference>
<gene>
    <name evidence="1" type="ORF">RRG08_008290</name>
</gene>
<evidence type="ECO:0000313" key="1">
    <source>
        <dbReference type="EMBL" id="KAK3772052.1"/>
    </source>
</evidence>
<organism evidence="1 2">
    <name type="scientific">Elysia crispata</name>
    <name type="common">lettuce slug</name>
    <dbReference type="NCBI Taxonomy" id="231223"/>
    <lineage>
        <taxon>Eukaryota</taxon>
        <taxon>Metazoa</taxon>
        <taxon>Spiralia</taxon>
        <taxon>Lophotrochozoa</taxon>
        <taxon>Mollusca</taxon>
        <taxon>Gastropoda</taxon>
        <taxon>Heterobranchia</taxon>
        <taxon>Euthyneura</taxon>
        <taxon>Panpulmonata</taxon>
        <taxon>Sacoglossa</taxon>
        <taxon>Placobranchoidea</taxon>
        <taxon>Plakobranchidae</taxon>
        <taxon>Elysia</taxon>
    </lineage>
</organism>
<protein>
    <submittedName>
        <fullName evidence="1">Uncharacterized protein</fullName>
    </submittedName>
</protein>
<dbReference type="Proteomes" id="UP001283361">
    <property type="component" value="Unassembled WGS sequence"/>
</dbReference>
<evidence type="ECO:0000313" key="2">
    <source>
        <dbReference type="Proteomes" id="UP001283361"/>
    </source>
</evidence>
<accession>A0AAE1DIS9</accession>
<dbReference type="EMBL" id="JAWDGP010003662">
    <property type="protein sequence ID" value="KAK3772052.1"/>
    <property type="molecule type" value="Genomic_DNA"/>
</dbReference>
<proteinExistence type="predicted"/>
<dbReference type="AlphaFoldDB" id="A0AAE1DIS9"/>
<sequence length="118" mass="13608">MDGWGRTTHSCKQQQSCVDVRRMRQFASTYRDQNQFWMQQKSITTIQSRLIGAARRWLARGATSKSTLEWSRITLSGNELILSGESVIFPGQTKLAARVERNEPVTWVELSREDTYPV</sequence>